<feature type="repeat" description="TPR" evidence="3">
    <location>
        <begin position="237"/>
        <end position="270"/>
    </location>
</feature>
<dbReference type="SUPFAM" id="SSF48452">
    <property type="entry name" value="TPR-like"/>
    <property type="match status" value="2"/>
</dbReference>
<evidence type="ECO:0000256" key="3">
    <source>
        <dbReference type="PROSITE-ProRule" id="PRU00339"/>
    </source>
</evidence>
<protein>
    <submittedName>
        <fullName evidence="4">Tetratricopeptide repeat protein</fullName>
    </submittedName>
</protein>
<evidence type="ECO:0000256" key="2">
    <source>
        <dbReference type="ARBA" id="ARBA00022803"/>
    </source>
</evidence>
<feature type="repeat" description="TPR" evidence="3">
    <location>
        <begin position="271"/>
        <end position="304"/>
    </location>
</feature>
<dbReference type="PROSITE" id="PS50005">
    <property type="entry name" value="TPR"/>
    <property type="match status" value="3"/>
</dbReference>
<proteinExistence type="predicted"/>
<dbReference type="PANTHER" id="PTHR45586">
    <property type="entry name" value="TPR REPEAT-CONTAINING PROTEIN PA4667"/>
    <property type="match status" value="1"/>
</dbReference>
<dbReference type="PANTHER" id="PTHR45586:SF1">
    <property type="entry name" value="LIPOPOLYSACCHARIDE ASSEMBLY PROTEIN B"/>
    <property type="match status" value="1"/>
</dbReference>
<dbReference type="Pfam" id="PF25058">
    <property type="entry name" value="ARM_TT21"/>
    <property type="match status" value="1"/>
</dbReference>
<comment type="caution">
    <text evidence="4">The sequence shown here is derived from an EMBL/GenBank/DDBJ whole genome shotgun (WGS) entry which is preliminary data.</text>
</comment>
<dbReference type="InterPro" id="IPR011990">
    <property type="entry name" value="TPR-like_helical_dom_sf"/>
</dbReference>
<keyword evidence="1" id="KW-0677">Repeat</keyword>
<dbReference type="Pfam" id="PF13176">
    <property type="entry name" value="TPR_7"/>
    <property type="match status" value="1"/>
</dbReference>
<evidence type="ECO:0000256" key="1">
    <source>
        <dbReference type="ARBA" id="ARBA00022737"/>
    </source>
</evidence>
<dbReference type="EMBL" id="JBHLTR010000017">
    <property type="protein sequence ID" value="MFC0559895.1"/>
    <property type="molecule type" value="Genomic_DNA"/>
</dbReference>
<feature type="repeat" description="TPR" evidence="3">
    <location>
        <begin position="203"/>
        <end position="236"/>
    </location>
</feature>
<dbReference type="SMART" id="SM00028">
    <property type="entry name" value="TPR"/>
    <property type="match status" value="6"/>
</dbReference>
<dbReference type="Pfam" id="PF14559">
    <property type="entry name" value="TPR_19"/>
    <property type="match status" value="1"/>
</dbReference>
<sequence length="417" mass="47908">MNVIEKAIQDIENGSVNEGLSELARIEKQADHQMKYDIAEIYHSLGHIEKAKKIIDELLMLYPDEGTLYALAAELLIDMDQEDEAIELLLEIKEDDPAFLQAQLLLADLYQMQSLDEVAEQKLLLAAQKAPEETIISYGLGEFYLERGDYIKSIPYFKKAVHGSEPIPNVHVELLLAEAYSASGQFEDALTYYKEGLKNHLEPNALFGYGFTAYQVGDMILAIEQLESLLALDPDYSSLYPYLAKAYEAEGRLDDALETLKNGIKVDEFNEQLYVHAGKLSFKRQQPEEGEQFLRKVIAINPSNIDAVQTLAAYFKHNNLFDELLDLMTHMKEYGEEDTLFTWYEATALKELDEFEDAYKRYVEIEAHFKEDIDFLEEFGYFLLEYGMRAEAKKKLQQYLIFEPENADIIELLESLD</sequence>
<name>A0ABV6NGK2_9BACI</name>
<keyword evidence="2 3" id="KW-0802">TPR repeat</keyword>
<evidence type="ECO:0000313" key="4">
    <source>
        <dbReference type="EMBL" id="MFC0559895.1"/>
    </source>
</evidence>
<dbReference type="RefSeq" id="WP_273840771.1">
    <property type="nucleotide sequence ID" value="NZ_JAQQWT010000002.1"/>
</dbReference>
<dbReference type="Gene3D" id="1.25.40.10">
    <property type="entry name" value="Tetratricopeptide repeat domain"/>
    <property type="match status" value="2"/>
</dbReference>
<keyword evidence="5" id="KW-1185">Reference proteome</keyword>
<reference evidence="4 5" key="1">
    <citation type="submission" date="2024-09" db="EMBL/GenBank/DDBJ databases">
        <authorList>
            <person name="Sun Q."/>
            <person name="Mori K."/>
        </authorList>
    </citation>
    <scope>NUCLEOTIDE SEQUENCE [LARGE SCALE GENOMIC DNA]</scope>
    <source>
        <strain evidence="4 5">NCAIM B.02301</strain>
    </source>
</reference>
<dbReference type="InterPro" id="IPR019734">
    <property type="entry name" value="TPR_rpt"/>
</dbReference>
<dbReference type="Pfam" id="PF13181">
    <property type="entry name" value="TPR_8"/>
    <property type="match status" value="2"/>
</dbReference>
<dbReference type="InterPro" id="IPR051012">
    <property type="entry name" value="CellSynth/LPSAsmb/PSIAsmb"/>
</dbReference>
<evidence type="ECO:0000313" key="5">
    <source>
        <dbReference type="Proteomes" id="UP001589833"/>
    </source>
</evidence>
<gene>
    <name evidence="4" type="ORF">ACFFH4_12620</name>
</gene>
<dbReference type="Proteomes" id="UP001589833">
    <property type="component" value="Unassembled WGS sequence"/>
</dbReference>
<organism evidence="4 5">
    <name type="scientific">Halalkalibacter alkalisediminis</name>
    <dbReference type="NCBI Taxonomy" id="935616"/>
    <lineage>
        <taxon>Bacteria</taxon>
        <taxon>Bacillati</taxon>
        <taxon>Bacillota</taxon>
        <taxon>Bacilli</taxon>
        <taxon>Bacillales</taxon>
        <taxon>Bacillaceae</taxon>
        <taxon>Halalkalibacter</taxon>
    </lineage>
</organism>
<accession>A0ABV6NGK2</accession>